<dbReference type="SUPFAM" id="SSF48452">
    <property type="entry name" value="TPR-like"/>
    <property type="match status" value="1"/>
</dbReference>
<dbReference type="PROSITE" id="PS50076">
    <property type="entry name" value="DNAJ_2"/>
    <property type="match status" value="1"/>
</dbReference>
<organism evidence="4 5">
    <name type="scientific">Thermocoleostomius sinensis A174</name>
    <dbReference type="NCBI Taxonomy" id="2016057"/>
    <lineage>
        <taxon>Bacteria</taxon>
        <taxon>Bacillati</taxon>
        <taxon>Cyanobacteriota</taxon>
        <taxon>Cyanophyceae</taxon>
        <taxon>Oculatellales</taxon>
        <taxon>Oculatellaceae</taxon>
        <taxon>Thermocoleostomius</taxon>
    </lineage>
</organism>
<keyword evidence="1" id="KW-0143">Chaperone</keyword>
<dbReference type="InterPro" id="IPR001623">
    <property type="entry name" value="DnaJ_domain"/>
</dbReference>
<evidence type="ECO:0000256" key="2">
    <source>
        <dbReference type="SAM" id="MobiDB-lite"/>
    </source>
</evidence>
<dbReference type="InterPro" id="IPR036869">
    <property type="entry name" value="J_dom_sf"/>
</dbReference>
<dbReference type="Gene3D" id="1.10.287.110">
    <property type="entry name" value="DnaJ domain"/>
    <property type="match status" value="1"/>
</dbReference>
<dbReference type="CDD" id="cd06257">
    <property type="entry name" value="DnaJ"/>
    <property type="match status" value="1"/>
</dbReference>
<dbReference type="EMBL" id="CP113797">
    <property type="protein sequence ID" value="WAL62732.1"/>
    <property type="molecule type" value="Genomic_DNA"/>
</dbReference>
<sequence>MARPSNLAQYYQQLELPTNATVQQVKEAYRRLAKQYHPDLNPGDRWAAEQFLRIQQAYEMLITALEQAGTHSTHDRSDQEQEQASPRSTRVKVHVKKSADRATSSAAAKLSPDQERLKQRVLSQIHRLLRHQQWQQAIYYAEDLAARFPQQPDVCRMLAKAYHGRALYLIDRRKYEEARPYLQKASKTDRHNRQLWQDINRAYQRIERGMGL</sequence>
<dbReference type="InterPro" id="IPR051938">
    <property type="entry name" value="Apopto_cytoskel_mod"/>
</dbReference>
<dbReference type="SMART" id="SM00271">
    <property type="entry name" value="DnaJ"/>
    <property type="match status" value="1"/>
</dbReference>
<dbReference type="RefSeq" id="WP_268613069.1">
    <property type="nucleotide sequence ID" value="NZ_CP113797.1"/>
</dbReference>
<dbReference type="KEGG" id="tsin:OXH18_12280"/>
<protein>
    <submittedName>
        <fullName evidence="4">DnaJ domain-containing protein</fullName>
    </submittedName>
</protein>
<evidence type="ECO:0000256" key="1">
    <source>
        <dbReference type="ARBA" id="ARBA00023186"/>
    </source>
</evidence>
<dbReference type="PANTHER" id="PTHR44145">
    <property type="entry name" value="DNAJ HOMOLOG SUBFAMILY A MEMBER 3, MITOCHONDRIAL"/>
    <property type="match status" value="1"/>
</dbReference>
<evidence type="ECO:0000259" key="3">
    <source>
        <dbReference type="PROSITE" id="PS50076"/>
    </source>
</evidence>
<evidence type="ECO:0000313" key="5">
    <source>
        <dbReference type="Proteomes" id="UP001163152"/>
    </source>
</evidence>
<feature type="domain" description="J" evidence="3">
    <location>
        <begin position="9"/>
        <end position="78"/>
    </location>
</feature>
<dbReference type="PANTHER" id="PTHR44145:SF3">
    <property type="entry name" value="DNAJ HOMOLOG SUBFAMILY A MEMBER 3, MITOCHONDRIAL"/>
    <property type="match status" value="1"/>
</dbReference>
<proteinExistence type="predicted"/>
<feature type="region of interest" description="Disordered" evidence="2">
    <location>
        <begin position="68"/>
        <end position="113"/>
    </location>
</feature>
<dbReference type="Proteomes" id="UP001163152">
    <property type="component" value="Chromosome"/>
</dbReference>
<dbReference type="Pfam" id="PF00226">
    <property type="entry name" value="DnaJ"/>
    <property type="match status" value="1"/>
</dbReference>
<dbReference type="SUPFAM" id="SSF46565">
    <property type="entry name" value="Chaperone J-domain"/>
    <property type="match status" value="1"/>
</dbReference>
<evidence type="ECO:0000313" key="4">
    <source>
        <dbReference type="EMBL" id="WAL62732.1"/>
    </source>
</evidence>
<keyword evidence="5" id="KW-1185">Reference proteome</keyword>
<dbReference type="Gene3D" id="1.25.40.10">
    <property type="entry name" value="Tetratricopeptide repeat domain"/>
    <property type="match status" value="1"/>
</dbReference>
<dbReference type="InterPro" id="IPR011990">
    <property type="entry name" value="TPR-like_helical_dom_sf"/>
</dbReference>
<gene>
    <name evidence="4" type="ORF">OXH18_12280</name>
</gene>
<accession>A0A9E9CBP4</accession>
<dbReference type="AlphaFoldDB" id="A0A9E9CBP4"/>
<reference evidence="4" key="1">
    <citation type="submission" date="2022-12" db="EMBL/GenBank/DDBJ databases">
        <title>Polyphasic identification of a Novel Hot-Spring Cyanobacterium Ocullathermofonsia sinensis gen nov. sp. nov. and Genomic Insights on its Adaptations to the Thermal Habitat.</title>
        <authorList>
            <person name="Daroch M."/>
            <person name="Tang J."/>
            <person name="Jiang Y."/>
        </authorList>
    </citation>
    <scope>NUCLEOTIDE SEQUENCE</scope>
    <source>
        <strain evidence="4">PKUAC-SCTA174</strain>
    </source>
</reference>
<dbReference type="PRINTS" id="PR00625">
    <property type="entry name" value="JDOMAIN"/>
</dbReference>
<name>A0A9E9CBP4_9CYAN</name>